<dbReference type="PANTHER" id="PTHR24045">
    <property type="match status" value="1"/>
</dbReference>
<dbReference type="GO" id="GO:0016772">
    <property type="term" value="F:transferase activity, transferring phosphorus-containing groups"/>
    <property type="evidence" value="ECO:0007669"/>
    <property type="project" value="InterPro"/>
</dbReference>
<keyword evidence="2" id="KW-0808">Transferase</keyword>
<evidence type="ECO:0000256" key="1">
    <source>
        <dbReference type="ARBA" id="ARBA00007583"/>
    </source>
</evidence>
<comment type="caution">
    <text evidence="4">The sequence shown here is derived from an EMBL/GenBank/DDBJ whole genome shotgun (WGS) entry which is preliminary data.</text>
</comment>
<dbReference type="GO" id="GO:0005794">
    <property type="term" value="C:Golgi apparatus"/>
    <property type="evidence" value="ECO:0007669"/>
    <property type="project" value="TreeGrafter"/>
</dbReference>
<dbReference type="PANTHER" id="PTHR24045:SF0">
    <property type="entry name" value="N-ACETYLGLUCOSAMINE-1-PHOSPHOTRANSFERASE SUBUNITS ALPHA_BETA"/>
    <property type="match status" value="1"/>
</dbReference>
<sequence>MKKENQKITKSFFENRYEDIEELRYSLRTIEKYAKFVNHIFIITEGHRPSWINDQHPKLTFVNHSSIFPSHYQINGKKISHSNLLPTFNSIAIEFAMVNIPELSEHFIYLNDDVFFGQQVYPSDFFTKEGKPIYFSHHSPKEFNNQAMTKSYNTNLRFVKASQSGAIYGCAVIHTKRVILDKFHTILPYELEHVSFPLTKTLYQKVFENFEEDIVETMKSKFRTIHNLHMQTLFFQQAMIGDPHKTYGYRKDNTKNITRFFMVKKPKEIFELKMSYFTQLPKIFCINIDSSDVRSKILAFLEVFTINSSSFEKIKTPHNISQDDFEYWRNYTIGLKEYTNSLRLKNNYKNQYSQSKYSYNKKRAWYSLQ</sequence>
<dbReference type="VEuPathDB" id="TrichDB:TRFO_02632"/>
<dbReference type="OrthoDB" id="263283at2759"/>
<keyword evidence="5" id="KW-1185">Reference proteome</keyword>
<reference evidence="4" key="1">
    <citation type="submission" date="2016-10" db="EMBL/GenBank/DDBJ databases">
        <authorList>
            <person name="Benchimol M."/>
            <person name="Almeida L.G."/>
            <person name="Vasconcelos A.T."/>
            <person name="Perreira-Neves A."/>
            <person name="Rosa I.A."/>
            <person name="Tasca T."/>
            <person name="Bogo M.R."/>
            <person name="de Souza W."/>
        </authorList>
    </citation>
    <scope>NUCLEOTIDE SEQUENCE [LARGE SCALE GENOMIC DNA]</scope>
    <source>
        <strain evidence="4">K</strain>
    </source>
</reference>
<dbReference type="AlphaFoldDB" id="A0A1J4L3A9"/>
<dbReference type="EMBL" id="MLAK01000111">
    <property type="protein sequence ID" value="OHT16397.1"/>
    <property type="molecule type" value="Genomic_DNA"/>
</dbReference>
<accession>A0A1J4L3A9</accession>
<protein>
    <recommendedName>
        <fullName evidence="3">Stealth protein CR2 conserved region 2 domain-containing protein</fullName>
    </recommendedName>
</protein>
<proteinExistence type="inferred from homology"/>
<dbReference type="InterPro" id="IPR047141">
    <property type="entry name" value="Stealth"/>
</dbReference>
<name>A0A1J4L3A9_9EUKA</name>
<dbReference type="RefSeq" id="XP_068369533.1">
    <property type="nucleotide sequence ID" value="XM_068490807.1"/>
</dbReference>
<dbReference type="GeneID" id="94825511"/>
<dbReference type="InterPro" id="IPR021520">
    <property type="entry name" value="Stealth_CR2"/>
</dbReference>
<evidence type="ECO:0000313" key="5">
    <source>
        <dbReference type="Proteomes" id="UP000179807"/>
    </source>
</evidence>
<gene>
    <name evidence="4" type="ORF">TRFO_02632</name>
</gene>
<dbReference type="Pfam" id="PF11380">
    <property type="entry name" value="Stealth_CR2"/>
    <property type="match status" value="1"/>
</dbReference>
<dbReference type="Proteomes" id="UP000179807">
    <property type="component" value="Unassembled WGS sequence"/>
</dbReference>
<evidence type="ECO:0000313" key="4">
    <source>
        <dbReference type="EMBL" id="OHT16397.1"/>
    </source>
</evidence>
<organism evidence="4 5">
    <name type="scientific">Tritrichomonas foetus</name>
    <dbReference type="NCBI Taxonomy" id="1144522"/>
    <lineage>
        <taxon>Eukaryota</taxon>
        <taxon>Metamonada</taxon>
        <taxon>Parabasalia</taxon>
        <taxon>Tritrichomonadida</taxon>
        <taxon>Tritrichomonadidae</taxon>
        <taxon>Tritrichomonas</taxon>
    </lineage>
</organism>
<evidence type="ECO:0000259" key="3">
    <source>
        <dbReference type="Pfam" id="PF11380"/>
    </source>
</evidence>
<evidence type="ECO:0000256" key="2">
    <source>
        <dbReference type="ARBA" id="ARBA00022679"/>
    </source>
</evidence>
<comment type="similarity">
    <text evidence="1">Belongs to the stealth family.</text>
</comment>
<feature type="domain" description="Stealth protein CR2 conserved region 2" evidence="3">
    <location>
        <begin position="16"/>
        <end position="131"/>
    </location>
</feature>